<evidence type="ECO:0000313" key="5">
    <source>
        <dbReference type="EMBL" id="MCK9879149.1"/>
    </source>
</evidence>
<dbReference type="InterPro" id="IPR036736">
    <property type="entry name" value="ACP-like_sf"/>
</dbReference>
<dbReference type="InterPro" id="IPR020806">
    <property type="entry name" value="PKS_PP-bd"/>
</dbReference>
<dbReference type="PANTHER" id="PTHR43775">
    <property type="entry name" value="FATTY ACID SYNTHASE"/>
    <property type="match status" value="1"/>
</dbReference>
<keyword evidence="6" id="KW-1185">Reference proteome</keyword>
<dbReference type="SMART" id="SM00823">
    <property type="entry name" value="PKS_PP"/>
    <property type="match status" value="1"/>
</dbReference>
<keyword evidence="2" id="KW-0597">Phosphoprotein</keyword>
<evidence type="ECO:0000256" key="3">
    <source>
        <dbReference type="ARBA" id="ARBA00022679"/>
    </source>
</evidence>
<keyword evidence="3" id="KW-0808">Transferase</keyword>
<name>A0ABT0K5S6_9ACTN</name>
<dbReference type="PANTHER" id="PTHR43775:SF51">
    <property type="entry name" value="INACTIVE PHENOLPHTHIOCEROL SYNTHESIS POLYKETIDE SYNTHASE TYPE I PKS1-RELATED"/>
    <property type="match status" value="1"/>
</dbReference>
<evidence type="ECO:0000313" key="6">
    <source>
        <dbReference type="Proteomes" id="UP001201873"/>
    </source>
</evidence>
<feature type="non-terminal residue" evidence="5">
    <location>
        <position position="1"/>
    </location>
</feature>
<keyword evidence="1" id="KW-0596">Phosphopantetheine</keyword>
<dbReference type="Pfam" id="PF00550">
    <property type="entry name" value="PP-binding"/>
    <property type="match status" value="1"/>
</dbReference>
<reference evidence="5 6" key="1">
    <citation type="submission" date="2022-04" db="EMBL/GenBank/DDBJ databases">
        <title>Genome diversity in the genus Frankia.</title>
        <authorList>
            <person name="Carlos-Shanley C."/>
            <person name="Hahn D."/>
        </authorList>
    </citation>
    <scope>NUCLEOTIDE SEQUENCE [LARGE SCALE GENOMIC DNA]</scope>
    <source>
        <strain evidence="5 6">Ag45/Mut15</strain>
    </source>
</reference>
<dbReference type="PROSITE" id="PS50075">
    <property type="entry name" value="CARRIER"/>
    <property type="match status" value="1"/>
</dbReference>
<feature type="domain" description="Carrier" evidence="4">
    <location>
        <begin position="112"/>
        <end position="190"/>
    </location>
</feature>
<dbReference type="Gene3D" id="3.40.50.720">
    <property type="entry name" value="NAD(P)-binding Rossmann-like Domain"/>
    <property type="match status" value="1"/>
</dbReference>
<dbReference type="SMART" id="SM01294">
    <property type="entry name" value="PKS_PP_betabranch"/>
    <property type="match status" value="1"/>
</dbReference>
<dbReference type="Proteomes" id="UP001201873">
    <property type="component" value="Unassembled WGS sequence"/>
</dbReference>
<evidence type="ECO:0000256" key="1">
    <source>
        <dbReference type="ARBA" id="ARBA00022450"/>
    </source>
</evidence>
<sequence length="275" mass="29525">TSLAWGLWHQTSTMTSHLDTTDLTRLARVGVLPMSSQEGLRLFDAAVGRSDAQLVPAKLVPAVGPDAGAHLPPIVRTLLVRADAPGDPREERGRVPAVRSLTERLAPLAPAERERLLLDAVRTQTAQILGYATAAAVPARAAFKELGFDSLTSVELRNRLDGVMGRRLPVTLVFDHPTPQAIATHLLEDLFPAAPEPTDTRLDADPGTDGESAGDAELRRILRTIPIDLLHASGIAQLAFDLAGQPDAPSSVDDLESIDDLDTERLILLAFEETD</sequence>
<proteinExistence type="predicted"/>
<accession>A0ABT0K5S6</accession>
<dbReference type="SUPFAM" id="SSF47336">
    <property type="entry name" value="ACP-like"/>
    <property type="match status" value="1"/>
</dbReference>
<dbReference type="PROSITE" id="PS00012">
    <property type="entry name" value="PHOSPHOPANTETHEINE"/>
    <property type="match status" value="1"/>
</dbReference>
<protein>
    <submittedName>
        <fullName evidence="5">Beta-ketoacyl reductase</fullName>
    </submittedName>
</protein>
<dbReference type="InterPro" id="IPR050091">
    <property type="entry name" value="PKS_NRPS_Biosynth_Enz"/>
</dbReference>
<evidence type="ECO:0000259" key="4">
    <source>
        <dbReference type="PROSITE" id="PS50075"/>
    </source>
</evidence>
<evidence type="ECO:0000256" key="2">
    <source>
        <dbReference type="ARBA" id="ARBA00022553"/>
    </source>
</evidence>
<dbReference type="InterPro" id="IPR006162">
    <property type="entry name" value="Ppantetheine_attach_site"/>
</dbReference>
<dbReference type="Gene3D" id="1.10.1200.10">
    <property type="entry name" value="ACP-like"/>
    <property type="match status" value="1"/>
</dbReference>
<dbReference type="InterPro" id="IPR009081">
    <property type="entry name" value="PP-bd_ACP"/>
</dbReference>
<comment type="caution">
    <text evidence="5">The sequence shown here is derived from an EMBL/GenBank/DDBJ whole genome shotgun (WGS) entry which is preliminary data.</text>
</comment>
<organism evidence="5 6">
    <name type="scientific">Frankia umida</name>
    <dbReference type="NCBI Taxonomy" id="573489"/>
    <lineage>
        <taxon>Bacteria</taxon>
        <taxon>Bacillati</taxon>
        <taxon>Actinomycetota</taxon>
        <taxon>Actinomycetes</taxon>
        <taxon>Frankiales</taxon>
        <taxon>Frankiaceae</taxon>
        <taxon>Frankia</taxon>
    </lineage>
</organism>
<dbReference type="RefSeq" id="WP_248827192.1">
    <property type="nucleotide sequence ID" value="NZ_JALKFT010000100.1"/>
</dbReference>
<gene>
    <name evidence="5" type="ORF">MXD59_25925</name>
</gene>
<dbReference type="EMBL" id="JALKFT010000100">
    <property type="protein sequence ID" value="MCK9879149.1"/>
    <property type="molecule type" value="Genomic_DNA"/>
</dbReference>